<evidence type="ECO:0000313" key="7">
    <source>
        <dbReference type="Proteomes" id="UP000494111"/>
    </source>
</evidence>
<dbReference type="Gene3D" id="1.10.10.10">
    <property type="entry name" value="Winged helix-like DNA-binding domain superfamily/Winged helix DNA-binding domain"/>
    <property type="match status" value="1"/>
</dbReference>
<dbReference type="Pfam" id="PF03466">
    <property type="entry name" value="LysR_substrate"/>
    <property type="match status" value="1"/>
</dbReference>
<dbReference type="RefSeq" id="WP_175191278.1">
    <property type="nucleotide sequence ID" value="NZ_CADIJO010000002.1"/>
</dbReference>
<dbReference type="InterPro" id="IPR036390">
    <property type="entry name" value="WH_DNA-bd_sf"/>
</dbReference>
<protein>
    <submittedName>
        <fullName evidence="6">Octopine catabolism/uptake operon regulatory protein OccR</fullName>
    </submittedName>
</protein>
<evidence type="ECO:0000256" key="4">
    <source>
        <dbReference type="ARBA" id="ARBA00023163"/>
    </source>
</evidence>
<proteinExistence type="inferred from homology"/>
<dbReference type="PANTHER" id="PTHR30427:SF1">
    <property type="entry name" value="TRANSCRIPTIONAL ACTIVATOR PROTEIN LYSR"/>
    <property type="match status" value="1"/>
</dbReference>
<dbReference type="GO" id="GO:0043565">
    <property type="term" value="F:sequence-specific DNA binding"/>
    <property type="evidence" value="ECO:0007669"/>
    <property type="project" value="TreeGrafter"/>
</dbReference>
<dbReference type="Proteomes" id="UP000494111">
    <property type="component" value="Unassembled WGS sequence"/>
</dbReference>
<accession>A0A6S6ZB06</accession>
<dbReference type="SUPFAM" id="SSF46785">
    <property type="entry name" value="Winged helix' DNA-binding domain"/>
    <property type="match status" value="1"/>
</dbReference>
<dbReference type="PANTHER" id="PTHR30427">
    <property type="entry name" value="TRANSCRIPTIONAL ACTIVATOR PROTEIN LYSR"/>
    <property type="match status" value="1"/>
</dbReference>
<evidence type="ECO:0000256" key="3">
    <source>
        <dbReference type="ARBA" id="ARBA00023125"/>
    </source>
</evidence>
<evidence type="ECO:0000256" key="2">
    <source>
        <dbReference type="ARBA" id="ARBA00023015"/>
    </source>
</evidence>
<sequence>MLSLRHIEVFRTVMLVRSMTVAADTLFVTQSAVSKIIRELEEDVGFVLFERRHSGLVPSAEAKSLFVEVERVFLGLDKVSRAAERIRSRREGQLRLVVMPSLSSHFIQGVIRSFSAECPGVGVSLFTYNSPEVIELAASSQFDLGYAMTPIDRDRGVDCDVMTADCVCVLPPGHPLAAKSRIDVADFDGQAFVALAANNSTRLKIDAIFRSANVAPSARFEASWSAGVMGFVAQGMGLAILDPFSAQTAPLSGCEVRPLTRPIDFSFAEIKASHNAPNELTEIFGRHFRTALRALVY</sequence>
<dbReference type="AlphaFoldDB" id="A0A6S6ZB06"/>
<keyword evidence="3" id="KW-0238">DNA-binding</keyword>
<evidence type="ECO:0000256" key="1">
    <source>
        <dbReference type="ARBA" id="ARBA00009437"/>
    </source>
</evidence>
<dbReference type="PROSITE" id="PS50931">
    <property type="entry name" value="HTH_LYSR"/>
    <property type="match status" value="1"/>
</dbReference>
<dbReference type="SUPFAM" id="SSF53850">
    <property type="entry name" value="Periplasmic binding protein-like II"/>
    <property type="match status" value="1"/>
</dbReference>
<dbReference type="EMBL" id="CADIJO010000002">
    <property type="protein sequence ID" value="CAB3664905.1"/>
    <property type="molecule type" value="Genomic_DNA"/>
</dbReference>
<dbReference type="InterPro" id="IPR005119">
    <property type="entry name" value="LysR_subst-bd"/>
</dbReference>
<dbReference type="Pfam" id="PF00126">
    <property type="entry name" value="HTH_1"/>
    <property type="match status" value="1"/>
</dbReference>
<comment type="similarity">
    <text evidence="1">Belongs to the LysR transcriptional regulatory family.</text>
</comment>
<reference evidence="6 7" key="1">
    <citation type="submission" date="2020-04" db="EMBL/GenBank/DDBJ databases">
        <authorList>
            <person name="De Canck E."/>
        </authorList>
    </citation>
    <scope>NUCLEOTIDE SEQUENCE [LARGE SCALE GENOMIC DNA]</scope>
    <source>
        <strain evidence="6 7">LMG 3458</strain>
    </source>
</reference>
<dbReference type="GO" id="GO:0003700">
    <property type="term" value="F:DNA-binding transcription factor activity"/>
    <property type="evidence" value="ECO:0007669"/>
    <property type="project" value="InterPro"/>
</dbReference>
<dbReference type="GO" id="GO:0010628">
    <property type="term" value="P:positive regulation of gene expression"/>
    <property type="evidence" value="ECO:0007669"/>
    <property type="project" value="TreeGrafter"/>
</dbReference>
<dbReference type="Gene3D" id="3.40.190.290">
    <property type="match status" value="1"/>
</dbReference>
<organism evidence="6 7">
    <name type="scientific">Achromobacter deleyi</name>
    <dbReference type="NCBI Taxonomy" id="1353891"/>
    <lineage>
        <taxon>Bacteria</taxon>
        <taxon>Pseudomonadati</taxon>
        <taxon>Pseudomonadota</taxon>
        <taxon>Betaproteobacteria</taxon>
        <taxon>Burkholderiales</taxon>
        <taxon>Alcaligenaceae</taxon>
        <taxon>Achromobacter</taxon>
    </lineage>
</organism>
<keyword evidence="2" id="KW-0805">Transcription regulation</keyword>
<evidence type="ECO:0000313" key="6">
    <source>
        <dbReference type="EMBL" id="CAB3664905.1"/>
    </source>
</evidence>
<evidence type="ECO:0000259" key="5">
    <source>
        <dbReference type="PROSITE" id="PS50931"/>
    </source>
</evidence>
<name>A0A6S6ZB06_9BURK</name>
<dbReference type="PRINTS" id="PR00039">
    <property type="entry name" value="HTHLYSR"/>
</dbReference>
<dbReference type="InterPro" id="IPR000847">
    <property type="entry name" value="LysR_HTH_N"/>
</dbReference>
<gene>
    <name evidence="6" type="primary">occR_1</name>
    <name evidence="6" type="ORF">LMG3458_00788</name>
</gene>
<feature type="domain" description="HTH lysR-type" evidence="5">
    <location>
        <begin position="2"/>
        <end position="59"/>
    </location>
</feature>
<dbReference type="InterPro" id="IPR036388">
    <property type="entry name" value="WH-like_DNA-bd_sf"/>
</dbReference>
<keyword evidence="4" id="KW-0804">Transcription</keyword>